<gene>
    <name evidence="1" type="ORF">HPB47_004095</name>
</gene>
<name>A0AC60PGP2_IXOPE</name>
<dbReference type="Proteomes" id="UP000805193">
    <property type="component" value="Unassembled WGS sequence"/>
</dbReference>
<proteinExistence type="predicted"/>
<accession>A0AC60PGP2</accession>
<comment type="caution">
    <text evidence="1">The sequence shown here is derived from an EMBL/GenBank/DDBJ whole genome shotgun (WGS) entry which is preliminary data.</text>
</comment>
<protein>
    <submittedName>
        <fullName evidence="1">Uncharacterized protein</fullName>
    </submittedName>
</protein>
<evidence type="ECO:0000313" key="2">
    <source>
        <dbReference type="Proteomes" id="UP000805193"/>
    </source>
</evidence>
<keyword evidence="2" id="KW-1185">Reference proteome</keyword>
<evidence type="ECO:0000313" key="1">
    <source>
        <dbReference type="EMBL" id="KAG0419479.1"/>
    </source>
</evidence>
<reference evidence="1 2" key="1">
    <citation type="journal article" date="2020" name="Cell">
        <title>Large-Scale Comparative Analyses of Tick Genomes Elucidate Their Genetic Diversity and Vector Capacities.</title>
        <authorList>
            <consortium name="Tick Genome and Microbiome Consortium (TIGMIC)"/>
            <person name="Jia N."/>
            <person name="Wang J."/>
            <person name="Shi W."/>
            <person name="Du L."/>
            <person name="Sun Y."/>
            <person name="Zhan W."/>
            <person name="Jiang J.F."/>
            <person name="Wang Q."/>
            <person name="Zhang B."/>
            <person name="Ji P."/>
            <person name="Bell-Sakyi L."/>
            <person name="Cui X.M."/>
            <person name="Yuan T.T."/>
            <person name="Jiang B.G."/>
            <person name="Yang W.F."/>
            <person name="Lam T.T."/>
            <person name="Chang Q.C."/>
            <person name="Ding S.J."/>
            <person name="Wang X.J."/>
            <person name="Zhu J.G."/>
            <person name="Ruan X.D."/>
            <person name="Zhao L."/>
            <person name="Wei J.T."/>
            <person name="Ye R.Z."/>
            <person name="Que T.C."/>
            <person name="Du C.H."/>
            <person name="Zhou Y.H."/>
            <person name="Cheng J.X."/>
            <person name="Dai P.F."/>
            <person name="Guo W.B."/>
            <person name="Han X.H."/>
            <person name="Huang E.J."/>
            <person name="Li L.F."/>
            <person name="Wei W."/>
            <person name="Gao Y.C."/>
            <person name="Liu J.Z."/>
            <person name="Shao H.Z."/>
            <person name="Wang X."/>
            <person name="Wang C.C."/>
            <person name="Yang T.C."/>
            <person name="Huo Q.B."/>
            <person name="Li W."/>
            <person name="Chen H.Y."/>
            <person name="Chen S.E."/>
            <person name="Zhou L.G."/>
            <person name="Ni X.B."/>
            <person name="Tian J.H."/>
            <person name="Sheng Y."/>
            <person name="Liu T."/>
            <person name="Pan Y.S."/>
            <person name="Xia L.Y."/>
            <person name="Li J."/>
            <person name="Zhao F."/>
            <person name="Cao W.C."/>
        </authorList>
    </citation>
    <scope>NUCLEOTIDE SEQUENCE [LARGE SCALE GENOMIC DNA]</scope>
    <source>
        <strain evidence="1">Iper-2018</strain>
    </source>
</reference>
<dbReference type="EMBL" id="JABSTQ010010619">
    <property type="protein sequence ID" value="KAG0419479.1"/>
    <property type="molecule type" value="Genomic_DNA"/>
</dbReference>
<organism evidence="1 2">
    <name type="scientific">Ixodes persulcatus</name>
    <name type="common">Taiga tick</name>
    <dbReference type="NCBI Taxonomy" id="34615"/>
    <lineage>
        <taxon>Eukaryota</taxon>
        <taxon>Metazoa</taxon>
        <taxon>Ecdysozoa</taxon>
        <taxon>Arthropoda</taxon>
        <taxon>Chelicerata</taxon>
        <taxon>Arachnida</taxon>
        <taxon>Acari</taxon>
        <taxon>Parasitiformes</taxon>
        <taxon>Ixodida</taxon>
        <taxon>Ixodoidea</taxon>
        <taxon>Ixodidae</taxon>
        <taxon>Ixodinae</taxon>
        <taxon>Ixodes</taxon>
    </lineage>
</organism>
<sequence>MYGWARTPVYEKRGPKWCIASPEGSRRVQTYPGLGSTTRMPFSPDTGKPRTARRGRANPHGSGSVETPLSKHLLSQFSGKWWVDSFSQAIYGDADRCAHFTINKDHDNMYTIKAEYLDTEGQLIEMSVDVNEDQRHPARFILKVGDDVIMETAVVGSDYDNWAVIWAQSGTAAAFHVVTRKPNMEDQFLGAIQAVLDKEGLKKADFKKVPNMDCTKKDTI</sequence>